<dbReference type="Proteomes" id="UP001497644">
    <property type="component" value="Chromosome 9"/>
</dbReference>
<feature type="region of interest" description="Disordered" evidence="1">
    <location>
        <begin position="85"/>
        <end position="108"/>
    </location>
</feature>
<accession>A0AAV2P972</accession>
<dbReference type="EMBL" id="OZ034832">
    <property type="protein sequence ID" value="CAL1689439.1"/>
    <property type="molecule type" value="Genomic_DNA"/>
</dbReference>
<evidence type="ECO:0000256" key="1">
    <source>
        <dbReference type="SAM" id="MobiDB-lite"/>
    </source>
</evidence>
<sequence>MTRFCPLCIRNGLKTKIKAFQINFEEAVWSCEAENCPWPIGYEELTFFPRTALTCDWNKELPPPIGIPEGNMSMSMELLLYTPPVTPGEELSKESTDSANTECSLSPTSENKLDETLLKDKVIHSTKEPTGSLPVLELSELESNSFIEERRNSTKEKNTSASTCKALPKIINIQKTNLDITFLSKSDKCCDNEKIYKHNHLPIDLTMTDIAENTLFNNTLCEKIDLDTQCKRGSKQNKNSKVQLDDKMNGTETHFNTETLSVTDEPLFDANDINNQNTTNNSSSNVPDVSLNIDKILEDILSTENYITENTNNDWLDSLVNM</sequence>
<reference evidence="2" key="1">
    <citation type="submission" date="2024-04" db="EMBL/GenBank/DDBJ databases">
        <authorList>
            <consortium name="Molecular Ecology Group"/>
        </authorList>
    </citation>
    <scope>NUCLEOTIDE SEQUENCE</scope>
</reference>
<protein>
    <submittedName>
        <fullName evidence="2">Uncharacterized protein</fullName>
    </submittedName>
</protein>
<keyword evidence="3" id="KW-1185">Reference proteome</keyword>
<proteinExistence type="predicted"/>
<name>A0AAV2P972_9HYME</name>
<evidence type="ECO:0000313" key="2">
    <source>
        <dbReference type="EMBL" id="CAL1689439.1"/>
    </source>
</evidence>
<dbReference type="AlphaFoldDB" id="A0AAV2P972"/>
<feature type="compositionally biased region" description="Polar residues" evidence="1">
    <location>
        <begin position="97"/>
        <end position="108"/>
    </location>
</feature>
<organism evidence="2 3">
    <name type="scientific">Lasius platythorax</name>
    <dbReference type="NCBI Taxonomy" id="488582"/>
    <lineage>
        <taxon>Eukaryota</taxon>
        <taxon>Metazoa</taxon>
        <taxon>Ecdysozoa</taxon>
        <taxon>Arthropoda</taxon>
        <taxon>Hexapoda</taxon>
        <taxon>Insecta</taxon>
        <taxon>Pterygota</taxon>
        <taxon>Neoptera</taxon>
        <taxon>Endopterygota</taxon>
        <taxon>Hymenoptera</taxon>
        <taxon>Apocrita</taxon>
        <taxon>Aculeata</taxon>
        <taxon>Formicoidea</taxon>
        <taxon>Formicidae</taxon>
        <taxon>Formicinae</taxon>
        <taxon>Lasius</taxon>
        <taxon>Lasius</taxon>
    </lineage>
</organism>
<gene>
    <name evidence="2" type="ORF">LPLAT_LOCUS14365</name>
</gene>
<evidence type="ECO:0000313" key="3">
    <source>
        <dbReference type="Proteomes" id="UP001497644"/>
    </source>
</evidence>